<dbReference type="Gene3D" id="3.20.20.70">
    <property type="entry name" value="Aldolase class I"/>
    <property type="match status" value="1"/>
</dbReference>
<gene>
    <name evidence="9" type="primary">thiE</name>
    <name evidence="13" type="ORF">EPI11_17715</name>
</gene>
<protein>
    <recommendedName>
        <fullName evidence="9">Thiamine-phosphate synthase</fullName>
        <shortName evidence="9">TP synthase</shortName>
        <shortName evidence="9">TPS</shortName>
        <ecNumber evidence="9">2.5.1.3</ecNumber>
    </recommendedName>
    <alternativeName>
        <fullName evidence="9">Thiamine-phosphate pyrophosphorylase</fullName>
        <shortName evidence="9">TMP pyrophosphorylase</shortName>
        <shortName evidence="9">TMP-PPase</shortName>
    </alternativeName>
</protein>
<feature type="binding site" evidence="9">
    <location>
        <position position="133"/>
    </location>
    <ligand>
        <name>4-amino-2-methyl-5-(diphosphooxymethyl)pyrimidine</name>
        <dbReference type="ChEBI" id="CHEBI:57841"/>
    </ligand>
</feature>
<feature type="binding site" evidence="9">
    <location>
        <position position="85"/>
    </location>
    <ligand>
        <name>Mg(2+)</name>
        <dbReference type="ChEBI" id="CHEBI:18420"/>
    </ligand>
</feature>
<comment type="caution">
    <text evidence="9">Lacks conserved residue(s) required for the propagation of feature annotation.</text>
</comment>
<evidence type="ECO:0000256" key="7">
    <source>
        <dbReference type="ARBA" id="ARBA00047851"/>
    </source>
</evidence>
<comment type="pathway">
    <text evidence="1 9 11">Cofactor biosynthesis; thiamine diphosphate biosynthesis; thiamine phosphate from 4-amino-2-methyl-5-diphosphomethylpyrimidine and 4-methyl-5-(2-phosphoethyl)-thiazole: step 1/1.</text>
</comment>
<dbReference type="RefSeq" id="WP_128391332.1">
    <property type="nucleotide sequence ID" value="NZ_SBII01000016.1"/>
</dbReference>
<feature type="binding site" evidence="9">
    <location>
        <position position="65"/>
    </location>
    <ligand>
        <name>4-amino-2-methyl-5-(diphosphooxymethyl)pyrimidine</name>
        <dbReference type="ChEBI" id="CHEBI:57841"/>
    </ligand>
</feature>
<proteinExistence type="inferred from homology"/>
<comment type="similarity">
    <text evidence="9 10">Belongs to the thiamine-phosphate synthase family.</text>
</comment>
<evidence type="ECO:0000313" key="14">
    <source>
        <dbReference type="Proteomes" id="UP000287527"/>
    </source>
</evidence>
<dbReference type="EMBL" id="SBII01000016">
    <property type="protein sequence ID" value="RWW91880.1"/>
    <property type="molecule type" value="Genomic_DNA"/>
</dbReference>
<dbReference type="GO" id="GO:0009228">
    <property type="term" value="P:thiamine biosynthetic process"/>
    <property type="evidence" value="ECO:0007669"/>
    <property type="project" value="UniProtKB-KW"/>
</dbReference>
<evidence type="ECO:0000256" key="1">
    <source>
        <dbReference type="ARBA" id="ARBA00005165"/>
    </source>
</evidence>
<comment type="catalytic activity">
    <reaction evidence="7 9 10">
        <text>2-(2-carboxy-4-methylthiazol-5-yl)ethyl phosphate + 4-amino-2-methyl-5-(diphosphooxymethyl)pyrimidine + 2 H(+) = thiamine phosphate + CO2 + diphosphate</text>
        <dbReference type="Rhea" id="RHEA:47848"/>
        <dbReference type="ChEBI" id="CHEBI:15378"/>
        <dbReference type="ChEBI" id="CHEBI:16526"/>
        <dbReference type="ChEBI" id="CHEBI:33019"/>
        <dbReference type="ChEBI" id="CHEBI:37575"/>
        <dbReference type="ChEBI" id="CHEBI:57841"/>
        <dbReference type="ChEBI" id="CHEBI:62890"/>
        <dbReference type="EC" id="2.5.1.3"/>
    </reaction>
</comment>
<dbReference type="SUPFAM" id="SSF51391">
    <property type="entry name" value="Thiamin phosphate synthase"/>
    <property type="match status" value="1"/>
</dbReference>
<keyword evidence="4 9" id="KW-0460">Magnesium</keyword>
<comment type="catalytic activity">
    <reaction evidence="6 9 10">
        <text>4-methyl-5-(2-phosphooxyethyl)-thiazole + 4-amino-2-methyl-5-(diphosphooxymethyl)pyrimidine + H(+) = thiamine phosphate + diphosphate</text>
        <dbReference type="Rhea" id="RHEA:22328"/>
        <dbReference type="ChEBI" id="CHEBI:15378"/>
        <dbReference type="ChEBI" id="CHEBI:33019"/>
        <dbReference type="ChEBI" id="CHEBI:37575"/>
        <dbReference type="ChEBI" id="CHEBI:57841"/>
        <dbReference type="ChEBI" id="CHEBI:58296"/>
        <dbReference type="EC" id="2.5.1.3"/>
    </reaction>
</comment>
<dbReference type="OrthoDB" id="9812206at2"/>
<accession>A0A3S3QLH2</accession>
<reference evidence="13 14" key="1">
    <citation type="submission" date="2019-01" db="EMBL/GenBank/DDBJ databases">
        <title>Flavobacterium sp. nov.,isolated from freshwater.</title>
        <authorList>
            <person name="Zhang R."/>
            <person name="Du Z.-J."/>
        </authorList>
    </citation>
    <scope>NUCLEOTIDE SEQUENCE [LARGE SCALE GENOMIC DNA]</scope>
    <source>
        <strain evidence="13 14">1E403</strain>
    </source>
</reference>
<evidence type="ECO:0000256" key="11">
    <source>
        <dbReference type="RuleBase" id="RU004253"/>
    </source>
</evidence>
<organism evidence="13 14">
    <name type="scientific">Flavobacterium cerinum</name>
    <dbReference type="NCBI Taxonomy" id="2502784"/>
    <lineage>
        <taxon>Bacteria</taxon>
        <taxon>Pseudomonadati</taxon>
        <taxon>Bacteroidota</taxon>
        <taxon>Flavobacteriia</taxon>
        <taxon>Flavobacteriales</taxon>
        <taxon>Flavobacteriaceae</taxon>
        <taxon>Flavobacterium</taxon>
    </lineage>
</organism>
<evidence type="ECO:0000256" key="4">
    <source>
        <dbReference type="ARBA" id="ARBA00022842"/>
    </source>
</evidence>
<dbReference type="Pfam" id="PF02581">
    <property type="entry name" value="TMP-TENI"/>
    <property type="match status" value="1"/>
</dbReference>
<evidence type="ECO:0000313" key="13">
    <source>
        <dbReference type="EMBL" id="RWW91880.1"/>
    </source>
</evidence>
<dbReference type="EC" id="2.5.1.3" evidence="9"/>
<keyword evidence="5 9" id="KW-0784">Thiamine biosynthesis</keyword>
<dbReference type="CDD" id="cd00564">
    <property type="entry name" value="TMP_TenI"/>
    <property type="match status" value="1"/>
</dbReference>
<dbReference type="GO" id="GO:0000287">
    <property type="term" value="F:magnesium ion binding"/>
    <property type="evidence" value="ECO:0007669"/>
    <property type="project" value="UniProtKB-UniRule"/>
</dbReference>
<dbReference type="PANTHER" id="PTHR20857:SF15">
    <property type="entry name" value="THIAMINE-PHOSPHATE SYNTHASE"/>
    <property type="match status" value="1"/>
</dbReference>
<comment type="function">
    <text evidence="9">Condenses 4-methyl-5-(beta-hydroxyethyl)thiazole monophosphate (THZ-P) and 2-methyl-4-amino-5-hydroxymethyl pyrimidine pyrophosphate (HMP-PP) to form thiamine monophosphate (TMP).</text>
</comment>
<dbReference type="InterPro" id="IPR034291">
    <property type="entry name" value="TMP_synthase"/>
</dbReference>
<dbReference type="Proteomes" id="UP000287527">
    <property type="component" value="Unassembled WGS sequence"/>
</dbReference>
<dbReference type="UniPathway" id="UPA00060">
    <property type="reaction ID" value="UER00141"/>
</dbReference>
<evidence type="ECO:0000256" key="2">
    <source>
        <dbReference type="ARBA" id="ARBA00022679"/>
    </source>
</evidence>
<evidence type="ECO:0000256" key="3">
    <source>
        <dbReference type="ARBA" id="ARBA00022723"/>
    </source>
</evidence>
<evidence type="ECO:0000256" key="6">
    <source>
        <dbReference type="ARBA" id="ARBA00047334"/>
    </source>
</evidence>
<dbReference type="GO" id="GO:0004789">
    <property type="term" value="F:thiamine-phosphate diphosphorylase activity"/>
    <property type="evidence" value="ECO:0007669"/>
    <property type="project" value="UniProtKB-UniRule"/>
</dbReference>
<evidence type="ECO:0000256" key="9">
    <source>
        <dbReference type="HAMAP-Rule" id="MF_00097"/>
    </source>
</evidence>
<name>A0A3S3QLH2_9FLAO</name>
<feature type="domain" description="Thiamine phosphate synthase/TenI" evidence="12">
    <location>
        <begin position="15"/>
        <end position="186"/>
    </location>
</feature>
<dbReference type="InterPro" id="IPR036206">
    <property type="entry name" value="ThiamineP_synth_sf"/>
</dbReference>
<feature type="binding site" evidence="9">
    <location>
        <begin position="130"/>
        <end position="132"/>
    </location>
    <ligand>
        <name>2-[(2R,5Z)-2-carboxy-4-methylthiazol-5(2H)-ylidene]ethyl phosphate</name>
        <dbReference type="ChEBI" id="CHEBI:62899"/>
    </ligand>
</feature>
<sequence>MYNKIQYISQGSSIDEQLLNIEQVLDAGCEWLQLRYKNGSKGEVLQLALSVRKIIDNYNCRLIINDHPEIVKEVDADGVHLGLNDMPVAVARVIIGNDKIIGGTANTLKDVLQRHTEQCDYVGLGPFQFTTTKEKLSPIVGLEGYKVIISQLNELQVTIPVFAIGGIEQEDIGTILQTGIYGVALSGLITRHSQKKQLFNELYTLCSH</sequence>
<dbReference type="InterPro" id="IPR022998">
    <property type="entry name" value="ThiamineP_synth_TenI"/>
</dbReference>
<dbReference type="AlphaFoldDB" id="A0A3S3QLH2"/>
<comment type="caution">
    <text evidence="13">The sequence shown here is derived from an EMBL/GenBank/DDBJ whole genome shotgun (WGS) entry which is preliminary data.</text>
</comment>
<comment type="cofactor">
    <cofactor evidence="9">
        <name>Mg(2+)</name>
        <dbReference type="ChEBI" id="CHEBI:18420"/>
    </cofactor>
    <text evidence="9">Binds 1 Mg(2+) ion per subunit.</text>
</comment>
<dbReference type="GO" id="GO:0009229">
    <property type="term" value="P:thiamine diphosphate biosynthetic process"/>
    <property type="evidence" value="ECO:0007669"/>
    <property type="project" value="UniProtKB-UniRule"/>
</dbReference>
<keyword evidence="14" id="KW-1185">Reference proteome</keyword>
<feature type="binding site" evidence="9">
    <location>
        <begin position="33"/>
        <end position="37"/>
    </location>
    <ligand>
        <name>4-amino-2-methyl-5-(diphosphooxymethyl)pyrimidine</name>
        <dbReference type="ChEBI" id="CHEBI:57841"/>
    </ligand>
</feature>
<feature type="binding site" evidence="9">
    <location>
        <position position="104"/>
    </location>
    <ligand>
        <name>4-amino-2-methyl-5-(diphosphooxymethyl)pyrimidine</name>
        <dbReference type="ChEBI" id="CHEBI:57841"/>
    </ligand>
</feature>
<feature type="binding site" evidence="9">
    <location>
        <position position="166"/>
    </location>
    <ligand>
        <name>2-[(2R,5Z)-2-carboxy-4-methylthiazol-5(2H)-ylidene]ethyl phosphate</name>
        <dbReference type="ChEBI" id="CHEBI:62899"/>
    </ligand>
</feature>
<evidence type="ECO:0000256" key="8">
    <source>
        <dbReference type="ARBA" id="ARBA00047883"/>
    </source>
</evidence>
<evidence type="ECO:0000256" key="5">
    <source>
        <dbReference type="ARBA" id="ARBA00022977"/>
    </source>
</evidence>
<comment type="catalytic activity">
    <reaction evidence="8 9 10">
        <text>2-[(2R,5Z)-2-carboxy-4-methylthiazol-5(2H)-ylidene]ethyl phosphate + 4-amino-2-methyl-5-(diphosphooxymethyl)pyrimidine + 2 H(+) = thiamine phosphate + CO2 + diphosphate</text>
        <dbReference type="Rhea" id="RHEA:47844"/>
        <dbReference type="ChEBI" id="CHEBI:15378"/>
        <dbReference type="ChEBI" id="CHEBI:16526"/>
        <dbReference type="ChEBI" id="CHEBI:33019"/>
        <dbReference type="ChEBI" id="CHEBI:37575"/>
        <dbReference type="ChEBI" id="CHEBI:57841"/>
        <dbReference type="ChEBI" id="CHEBI:62899"/>
        <dbReference type="EC" id="2.5.1.3"/>
    </reaction>
</comment>
<evidence type="ECO:0000256" key="10">
    <source>
        <dbReference type="RuleBase" id="RU003826"/>
    </source>
</evidence>
<dbReference type="HAMAP" id="MF_00097">
    <property type="entry name" value="TMP_synthase"/>
    <property type="match status" value="1"/>
</dbReference>
<feature type="binding site" evidence="9">
    <location>
        <position position="66"/>
    </location>
    <ligand>
        <name>Mg(2+)</name>
        <dbReference type="ChEBI" id="CHEBI:18420"/>
    </ligand>
</feature>
<dbReference type="NCBIfam" id="TIGR00693">
    <property type="entry name" value="thiE"/>
    <property type="match status" value="1"/>
</dbReference>
<keyword evidence="3 9" id="KW-0479">Metal-binding</keyword>
<evidence type="ECO:0000259" key="12">
    <source>
        <dbReference type="Pfam" id="PF02581"/>
    </source>
</evidence>
<dbReference type="InterPro" id="IPR013785">
    <property type="entry name" value="Aldolase_TIM"/>
</dbReference>
<dbReference type="PANTHER" id="PTHR20857">
    <property type="entry name" value="THIAMINE-PHOSPHATE PYROPHOSPHORYLASE"/>
    <property type="match status" value="1"/>
</dbReference>
<keyword evidence="2 9" id="KW-0808">Transferase</keyword>
<dbReference type="GO" id="GO:0005737">
    <property type="term" value="C:cytoplasm"/>
    <property type="evidence" value="ECO:0007669"/>
    <property type="project" value="TreeGrafter"/>
</dbReference>
<dbReference type="NCBIfam" id="NF000736">
    <property type="entry name" value="PRK00043.2-3"/>
    <property type="match status" value="1"/>
</dbReference>